<comment type="caution">
    <text evidence="15">The sequence shown here is derived from an EMBL/GenBank/DDBJ whole genome shotgun (WGS) entry which is preliminary data.</text>
</comment>
<feature type="transmembrane region" description="Helical" evidence="14">
    <location>
        <begin position="103"/>
        <end position="121"/>
    </location>
</feature>
<feature type="transmembrane region" description="Helical" evidence="14">
    <location>
        <begin position="52"/>
        <end position="73"/>
    </location>
</feature>
<feature type="transmembrane region" description="Helical" evidence="14">
    <location>
        <begin position="203"/>
        <end position="222"/>
    </location>
</feature>
<dbReference type="InterPro" id="IPR010967">
    <property type="entry name" value="NqrE"/>
</dbReference>
<keyword evidence="3 14" id="KW-1003">Cell membrane</keyword>
<evidence type="ECO:0000256" key="12">
    <source>
        <dbReference type="ARBA" id="ARBA00023136"/>
    </source>
</evidence>
<dbReference type="GO" id="GO:0009276">
    <property type="term" value="C:Gram-negative-bacterium-type cell wall"/>
    <property type="evidence" value="ECO:0007669"/>
    <property type="project" value="InterPro"/>
</dbReference>
<evidence type="ECO:0000313" key="16">
    <source>
        <dbReference type="Proteomes" id="UP000031465"/>
    </source>
</evidence>
<dbReference type="EMBL" id="JSAN01000022">
    <property type="protein sequence ID" value="KIC73682.1"/>
    <property type="molecule type" value="Genomic_DNA"/>
</dbReference>
<feature type="transmembrane region" description="Helical" evidence="14">
    <location>
        <begin position="20"/>
        <end position="45"/>
    </location>
</feature>
<keyword evidence="5 14" id="KW-0812">Transmembrane</keyword>
<keyword evidence="13 14" id="KW-0739">Sodium transport</keyword>
<keyword evidence="6 14" id="KW-1278">Translocase</keyword>
<keyword evidence="4" id="KW-0997">Cell inner membrane</keyword>
<comment type="similarity">
    <text evidence="14">Belongs to the NqrDE/RnfAE family.</text>
</comment>
<dbReference type="Proteomes" id="UP000031465">
    <property type="component" value="Unassembled WGS sequence"/>
</dbReference>
<dbReference type="AlphaFoldDB" id="A0A0C1K2X1"/>
<evidence type="ECO:0000256" key="6">
    <source>
        <dbReference type="ARBA" id="ARBA00022967"/>
    </source>
</evidence>
<keyword evidence="2 14" id="KW-0813">Transport</keyword>
<dbReference type="GO" id="GO:0006814">
    <property type="term" value="P:sodium ion transport"/>
    <property type="evidence" value="ECO:0007669"/>
    <property type="project" value="UniProtKB-UniRule"/>
</dbReference>
<proteinExistence type="inferred from homology"/>
<keyword evidence="11 14" id="KW-0830">Ubiquinone</keyword>
<keyword evidence="10 14" id="KW-0406">Ion transport</keyword>
<dbReference type="PIRSF" id="PIRSF006102">
    <property type="entry name" value="NQR_DE"/>
    <property type="match status" value="1"/>
</dbReference>
<sequence>MKRGDFIMWMGPYSVLNLFGLLLQAVFIENFLLVNFLGMCTYLACSNKLKTANGLGVAVVFVLTVSGVLNWFVHRFVTGPGALTWLSAFGIDSSQVNLGFLEFLLFISVIAGFTQILEIIIEKVSPALYMSLGLYLPLIAVNCAILGACLFAVTRDYPFFPNLIYVFGSAVGWWLAIALIAAIREKIAISNVVPELKGMGITFIMSGLMSMAFMGFTGIKLADPSPPEATPEHPLKELAISDDYSSQETLTLSK</sequence>
<evidence type="ECO:0000256" key="10">
    <source>
        <dbReference type="ARBA" id="ARBA00023065"/>
    </source>
</evidence>
<keyword evidence="9 14" id="KW-0915">Sodium</keyword>
<evidence type="ECO:0000256" key="9">
    <source>
        <dbReference type="ARBA" id="ARBA00023053"/>
    </source>
</evidence>
<evidence type="ECO:0000256" key="14">
    <source>
        <dbReference type="HAMAP-Rule" id="MF_00429"/>
    </source>
</evidence>
<dbReference type="PATRIC" id="fig|362787.3.peg.330"/>
<organism evidence="15 16">
    <name type="scientific">Candidatus Protochlamydia amoebophila</name>
    <dbReference type="NCBI Taxonomy" id="362787"/>
    <lineage>
        <taxon>Bacteria</taxon>
        <taxon>Pseudomonadati</taxon>
        <taxon>Chlamydiota</taxon>
        <taxon>Chlamydiia</taxon>
        <taxon>Parachlamydiales</taxon>
        <taxon>Parachlamydiaceae</taxon>
        <taxon>Candidatus Protochlamydia</taxon>
    </lineage>
</organism>
<protein>
    <recommendedName>
        <fullName evidence="14">Na(+)-translocating NADH-quinone reductase subunit E</fullName>
        <shortName evidence="14">Na(+)-NQR subunit E</shortName>
        <shortName evidence="14">Na(+)-translocating NQR subunit E</shortName>
        <ecNumber evidence="14">7.2.1.1</ecNumber>
    </recommendedName>
    <alternativeName>
        <fullName evidence="14">NQR complex subunit E</fullName>
    </alternativeName>
    <alternativeName>
        <fullName evidence="14">NQR-1 subunit E</fullName>
    </alternativeName>
</protein>
<dbReference type="InterPro" id="IPR050133">
    <property type="entry name" value="NqrDE/RnfAE_oxidrdctase"/>
</dbReference>
<dbReference type="NCBIfam" id="NF002200">
    <property type="entry name" value="PRK01061.1"/>
    <property type="match status" value="1"/>
</dbReference>
<accession>A0A0C1K2X1</accession>
<gene>
    <name evidence="14 15" type="primary">nqrE</name>
    <name evidence="15" type="ORF">DB44_AX00040</name>
</gene>
<feature type="transmembrane region" description="Helical" evidence="14">
    <location>
        <begin position="159"/>
        <end position="183"/>
    </location>
</feature>
<name>A0A0C1K2X1_9BACT</name>
<comment type="subunit">
    <text evidence="14">Composed of six subunits; NqrA, NqrB, NqrC, NqrD, NqrE and NqrF.</text>
</comment>
<comment type="catalytic activity">
    <reaction evidence="14">
        <text>a ubiquinone + n Na(+)(in) + NADH + H(+) = a ubiquinol + n Na(+)(out) + NAD(+)</text>
        <dbReference type="Rhea" id="RHEA:47748"/>
        <dbReference type="Rhea" id="RHEA-COMP:9565"/>
        <dbReference type="Rhea" id="RHEA-COMP:9566"/>
        <dbReference type="ChEBI" id="CHEBI:15378"/>
        <dbReference type="ChEBI" id="CHEBI:16389"/>
        <dbReference type="ChEBI" id="CHEBI:17976"/>
        <dbReference type="ChEBI" id="CHEBI:29101"/>
        <dbReference type="ChEBI" id="CHEBI:57540"/>
        <dbReference type="ChEBI" id="CHEBI:57945"/>
        <dbReference type="EC" id="7.2.1.1"/>
    </reaction>
</comment>
<dbReference type="InterPro" id="IPR003667">
    <property type="entry name" value="NqrDE/RnfAE"/>
</dbReference>
<evidence type="ECO:0000256" key="4">
    <source>
        <dbReference type="ARBA" id="ARBA00022519"/>
    </source>
</evidence>
<evidence type="ECO:0000256" key="3">
    <source>
        <dbReference type="ARBA" id="ARBA00022475"/>
    </source>
</evidence>
<keyword evidence="15" id="KW-0560">Oxidoreductase</keyword>
<evidence type="ECO:0000256" key="13">
    <source>
        <dbReference type="ARBA" id="ARBA00023201"/>
    </source>
</evidence>
<evidence type="ECO:0000256" key="8">
    <source>
        <dbReference type="ARBA" id="ARBA00023027"/>
    </source>
</evidence>
<evidence type="ECO:0000256" key="5">
    <source>
        <dbReference type="ARBA" id="ARBA00022692"/>
    </source>
</evidence>
<dbReference type="PANTHER" id="PTHR30335">
    <property type="entry name" value="INTEGRAL MEMBRANE PROTEIN OF SOXR-REDUCING COMPLEX"/>
    <property type="match status" value="1"/>
</dbReference>
<dbReference type="EC" id="7.2.1.1" evidence="14"/>
<dbReference type="PANTHER" id="PTHR30335:SF1">
    <property type="entry name" value="NA(+)-TRANSLOCATING NADH-QUINONE REDUCTASE SUBUNIT E"/>
    <property type="match status" value="1"/>
</dbReference>
<comment type="function">
    <text evidence="14">NQR complex catalyzes the reduction of ubiquinone-1 to ubiquinol by two successive reactions, coupled with the transport of Na(+) ions from the cytoplasm to the periplasm. NqrA to NqrE are probably involved in the second step, the conversion of ubisemiquinone to ubiquinol.</text>
</comment>
<evidence type="ECO:0000256" key="1">
    <source>
        <dbReference type="ARBA" id="ARBA00004127"/>
    </source>
</evidence>
<evidence type="ECO:0000313" key="15">
    <source>
        <dbReference type="EMBL" id="KIC73682.1"/>
    </source>
</evidence>
<dbReference type="NCBIfam" id="TIGR01940">
    <property type="entry name" value="nqrE"/>
    <property type="match status" value="1"/>
</dbReference>
<dbReference type="HAMAP" id="MF_00429">
    <property type="entry name" value="NqrE"/>
    <property type="match status" value="1"/>
</dbReference>
<reference evidence="15 16" key="1">
    <citation type="journal article" date="2014" name="Mol. Biol. Evol.">
        <title>Massive expansion of Ubiquitination-related gene families within the Chlamydiae.</title>
        <authorList>
            <person name="Domman D."/>
            <person name="Collingro A."/>
            <person name="Lagkouvardos I."/>
            <person name="Gehre L."/>
            <person name="Weinmaier T."/>
            <person name="Rattei T."/>
            <person name="Subtil A."/>
            <person name="Horn M."/>
        </authorList>
    </citation>
    <scope>NUCLEOTIDE SEQUENCE [LARGE SCALE GENOMIC DNA]</scope>
    <source>
        <strain evidence="15 16">EI2</strain>
    </source>
</reference>
<keyword evidence="8 14" id="KW-0520">NAD</keyword>
<keyword evidence="12 14" id="KW-0472">Membrane</keyword>
<dbReference type="GO" id="GO:0005886">
    <property type="term" value="C:plasma membrane"/>
    <property type="evidence" value="ECO:0007669"/>
    <property type="project" value="UniProtKB-SubCell"/>
</dbReference>
<evidence type="ECO:0000256" key="2">
    <source>
        <dbReference type="ARBA" id="ARBA00022448"/>
    </source>
</evidence>
<evidence type="ECO:0000256" key="11">
    <source>
        <dbReference type="ARBA" id="ARBA00023075"/>
    </source>
</evidence>
<dbReference type="GO" id="GO:0016655">
    <property type="term" value="F:oxidoreductase activity, acting on NAD(P)H, quinone or similar compound as acceptor"/>
    <property type="evidence" value="ECO:0007669"/>
    <property type="project" value="UniProtKB-UniRule"/>
</dbReference>
<keyword evidence="7 14" id="KW-1133">Transmembrane helix</keyword>
<dbReference type="GO" id="GO:0012505">
    <property type="term" value="C:endomembrane system"/>
    <property type="evidence" value="ECO:0007669"/>
    <property type="project" value="UniProtKB-SubCell"/>
</dbReference>
<dbReference type="Pfam" id="PF02508">
    <property type="entry name" value="Rnf-Nqr"/>
    <property type="match status" value="1"/>
</dbReference>
<dbReference type="GO" id="GO:0022904">
    <property type="term" value="P:respiratory electron transport chain"/>
    <property type="evidence" value="ECO:0007669"/>
    <property type="project" value="InterPro"/>
</dbReference>
<feature type="transmembrane region" description="Helical" evidence="14">
    <location>
        <begin position="133"/>
        <end position="153"/>
    </location>
</feature>
<comment type="subcellular location">
    <subcellularLocation>
        <location evidence="14">Cell membrane</location>
        <topology evidence="14">Multi-pass membrane protein</topology>
    </subcellularLocation>
    <subcellularLocation>
        <location evidence="1">Endomembrane system</location>
        <topology evidence="1">Multi-pass membrane protein</topology>
    </subcellularLocation>
</comment>
<evidence type="ECO:0000256" key="7">
    <source>
        <dbReference type="ARBA" id="ARBA00022989"/>
    </source>
</evidence>